<dbReference type="PANTHER" id="PTHR45959:SF8">
    <property type="entry name" value="PROTEIN, PUTATIVE-RELATED"/>
    <property type="match status" value="1"/>
</dbReference>
<evidence type="ECO:0000256" key="4">
    <source>
        <dbReference type="ARBA" id="ARBA00023242"/>
    </source>
</evidence>
<dbReference type="PANTHER" id="PTHR45959">
    <property type="entry name" value="BHLH TRANSCRIPTION FACTOR"/>
    <property type="match status" value="1"/>
</dbReference>
<evidence type="ECO:0000259" key="7">
    <source>
        <dbReference type="PROSITE" id="PS50888"/>
    </source>
</evidence>
<feature type="region of interest" description="Disordered" evidence="6">
    <location>
        <begin position="124"/>
        <end position="166"/>
    </location>
</feature>
<dbReference type="Pfam" id="PF00010">
    <property type="entry name" value="HLH"/>
    <property type="match status" value="1"/>
</dbReference>
<keyword evidence="3" id="KW-0804">Transcription</keyword>
<dbReference type="AlphaFoldDB" id="A0AAV1XX82"/>
<dbReference type="InterPro" id="IPR052610">
    <property type="entry name" value="bHLH_transcription_regulator"/>
</dbReference>
<dbReference type="EMBL" id="CAXHTB010000019">
    <property type="protein sequence ID" value="CAL0325937.1"/>
    <property type="molecule type" value="Genomic_DNA"/>
</dbReference>
<dbReference type="Proteomes" id="UP001497480">
    <property type="component" value="Unassembled WGS sequence"/>
</dbReference>
<evidence type="ECO:0000313" key="8">
    <source>
        <dbReference type="EMBL" id="CAL0325937.1"/>
    </source>
</evidence>
<feature type="compositionally biased region" description="Basic and acidic residues" evidence="6">
    <location>
        <begin position="138"/>
        <end position="159"/>
    </location>
</feature>
<dbReference type="InterPro" id="IPR036638">
    <property type="entry name" value="HLH_DNA-bd_sf"/>
</dbReference>
<proteinExistence type="predicted"/>
<protein>
    <recommendedName>
        <fullName evidence="7">BHLH domain-containing protein</fullName>
    </recommendedName>
</protein>
<reference evidence="8 9" key="1">
    <citation type="submission" date="2024-03" db="EMBL/GenBank/DDBJ databases">
        <authorList>
            <person name="Martinez-Hernandez J."/>
        </authorList>
    </citation>
    <scope>NUCLEOTIDE SEQUENCE [LARGE SCALE GENOMIC DNA]</scope>
</reference>
<gene>
    <name evidence="8" type="ORF">LLUT_LOCUS26997</name>
</gene>
<dbReference type="Gene3D" id="4.10.280.10">
    <property type="entry name" value="Helix-loop-helix DNA-binding domain"/>
    <property type="match status" value="1"/>
</dbReference>
<dbReference type="GO" id="GO:0005634">
    <property type="term" value="C:nucleus"/>
    <property type="evidence" value="ECO:0007669"/>
    <property type="project" value="UniProtKB-SubCell"/>
</dbReference>
<keyword evidence="4" id="KW-0539">Nucleus</keyword>
<evidence type="ECO:0000256" key="5">
    <source>
        <dbReference type="SAM" id="Coils"/>
    </source>
</evidence>
<feature type="domain" description="BHLH" evidence="7">
    <location>
        <begin position="162"/>
        <end position="211"/>
    </location>
</feature>
<evidence type="ECO:0000256" key="6">
    <source>
        <dbReference type="SAM" id="MobiDB-lite"/>
    </source>
</evidence>
<keyword evidence="2" id="KW-0805">Transcription regulation</keyword>
<comment type="subcellular location">
    <subcellularLocation>
        <location evidence="1">Nucleus</location>
    </subcellularLocation>
</comment>
<dbReference type="InterPro" id="IPR011598">
    <property type="entry name" value="bHLH_dom"/>
</dbReference>
<organism evidence="8 9">
    <name type="scientific">Lupinus luteus</name>
    <name type="common">European yellow lupine</name>
    <dbReference type="NCBI Taxonomy" id="3873"/>
    <lineage>
        <taxon>Eukaryota</taxon>
        <taxon>Viridiplantae</taxon>
        <taxon>Streptophyta</taxon>
        <taxon>Embryophyta</taxon>
        <taxon>Tracheophyta</taxon>
        <taxon>Spermatophyta</taxon>
        <taxon>Magnoliopsida</taxon>
        <taxon>eudicotyledons</taxon>
        <taxon>Gunneridae</taxon>
        <taxon>Pentapetalae</taxon>
        <taxon>rosids</taxon>
        <taxon>fabids</taxon>
        <taxon>Fabales</taxon>
        <taxon>Fabaceae</taxon>
        <taxon>Papilionoideae</taxon>
        <taxon>50 kb inversion clade</taxon>
        <taxon>genistoids sensu lato</taxon>
        <taxon>core genistoids</taxon>
        <taxon>Genisteae</taxon>
        <taxon>Lupinus</taxon>
    </lineage>
</organism>
<dbReference type="GO" id="GO:0046983">
    <property type="term" value="F:protein dimerization activity"/>
    <property type="evidence" value="ECO:0007669"/>
    <property type="project" value="InterPro"/>
</dbReference>
<evidence type="ECO:0000256" key="3">
    <source>
        <dbReference type="ARBA" id="ARBA00023163"/>
    </source>
</evidence>
<evidence type="ECO:0000256" key="1">
    <source>
        <dbReference type="ARBA" id="ARBA00004123"/>
    </source>
</evidence>
<name>A0AAV1XX82_LUPLU</name>
<keyword evidence="9" id="KW-1185">Reference proteome</keyword>
<sequence length="347" mass="39640">MEEESWENWHLHMEMNHDDIFLEKCYNEDDDEFLREILLEQPPFSLENETNHSSFHSSPTTTVVAATTAIIDGGVIPSMVVSNEHVGEKRPSNTLTPRTCILSFGDSTMKPITHEHQNNYEHLLEEEKPSSNNRNKRRFGESRPRERVNKNQVGGKKETNSSQTLDHIMAERKRRQDLTERFIALSATIPGLNKTDKASILRAAIDYVKQLQEKVEKLEKEERNGSESVIIIKRFDISGNEESTCSEISCEDCCTLPEIEARVLGNEVLIEIHCEKQNGIELKLLDQLENLHLCVTGTSVLPFGNFTLGITIVAQKSKTYKMTMNDLVKNLREVLWNSHMPCHGDSY</sequence>
<feature type="coiled-coil region" evidence="5">
    <location>
        <begin position="201"/>
        <end position="228"/>
    </location>
</feature>
<accession>A0AAV1XX82</accession>
<dbReference type="SMART" id="SM00353">
    <property type="entry name" value="HLH"/>
    <property type="match status" value="1"/>
</dbReference>
<dbReference type="PROSITE" id="PS50888">
    <property type="entry name" value="BHLH"/>
    <property type="match status" value="1"/>
</dbReference>
<evidence type="ECO:0000256" key="2">
    <source>
        <dbReference type="ARBA" id="ARBA00023015"/>
    </source>
</evidence>
<comment type="caution">
    <text evidence="8">The sequence shown here is derived from an EMBL/GenBank/DDBJ whole genome shotgun (WGS) entry which is preliminary data.</text>
</comment>
<dbReference type="SUPFAM" id="SSF47459">
    <property type="entry name" value="HLH, helix-loop-helix DNA-binding domain"/>
    <property type="match status" value="1"/>
</dbReference>
<keyword evidence="5" id="KW-0175">Coiled coil</keyword>
<evidence type="ECO:0000313" key="9">
    <source>
        <dbReference type="Proteomes" id="UP001497480"/>
    </source>
</evidence>